<name>A0ABP7EUL2_9ACTN</name>
<evidence type="ECO:0000313" key="4">
    <source>
        <dbReference type="Proteomes" id="UP001500908"/>
    </source>
</evidence>
<dbReference type="EMBL" id="BAABDD010000001">
    <property type="protein sequence ID" value="GAA3723518.1"/>
    <property type="molecule type" value="Genomic_DNA"/>
</dbReference>
<proteinExistence type="predicted"/>
<feature type="transmembrane region" description="Helical" evidence="1">
    <location>
        <begin position="125"/>
        <end position="144"/>
    </location>
</feature>
<dbReference type="InterPro" id="IPR012551">
    <property type="entry name" value="DUF1707_SHOCT-like"/>
</dbReference>
<feature type="domain" description="DUF1707" evidence="2">
    <location>
        <begin position="9"/>
        <end position="61"/>
    </location>
</feature>
<feature type="transmembrane region" description="Helical" evidence="1">
    <location>
        <begin position="99"/>
        <end position="119"/>
    </location>
</feature>
<dbReference type="Proteomes" id="UP001500908">
    <property type="component" value="Unassembled WGS sequence"/>
</dbReference>
<keyword evidence="1" id="KW-1133">Transmembrane helix</keyword>
<protein>
    <submittedName>
        <fullName evidence="3">DUF1707 domain-containing protein</fullName>
    </submittedName>
</protein>
<dbReference type="RefSeq" id="WP_344966152.1">
    <property type="nucleotide sequence ID" value="NZ_BAABDD010000001.1"/>
</dbReference>
<organism evidence="3 4">
    <name type="scientific">Salinactinospora qingdaonensis</name>
    <dbReference type="NCBI Taxonomy" id="702744"/>
    <lineage>
        <taxon>Bacteria</taxon>
        <taxon>Bacillati</taxon>
        <taxon>Actinomycetota</taxon>
        <taxon>Actinomycetes</taxon>
        <taxon>Streptosporangiales</taxon>
        <taxon>Nocardiopsidaceae</taxon>
        <taxon>Salinactinospora</taxon>
    </lineage>
</organism>
<evidence type="ECO:0000256" key="1">
    <source>
        <dbReference type="SAM" id="Phobius"/>
    </source>
</evidence>
<keyword evidence="1" id="KW-0472">Membrane</keyword>
<evidence type="ECO:0000313" key="3">
    <source>
        <dbReference type="EMBL" id="GAA3723518.1"/>
    </source>
</evidence>
<gene>
    <name evidence="3" type="ORF">GCM10022402_00190</name>
</gene>
<keyword evidence="1" id="KW-0812">Transmembrane</keyword>
<accession>A0ABP7EUL2</accession>
<sequence length="150" mass="16474">MDEEGQEQLRVSDADRDAVAERLGTALSEGRLDLAEYNERLETAMAAKTFADLAPLTKDLPVSLSETTTSHDSSEPLDLAAVGEANTPQRRWHDHIDQWRGLGGLAVILVGIWVVTSVVAGQMLAFWPVWPLGFMLIFTIASQVSGNRKR</sequence>
<evidence type="ECO:0000259" key="2">
    <source>
        <dbReference type="Pfam" id="PF08044"/>
    </source>
</evidence>
<keyword evidence="4" id="KW-1185">Reference proteome</keyword>
<comment type="caution">
    <text evidence="3">The sequence shown here is derived from an EMBL/GenBank/DDBJ whole genome shotgun (WGS) entry which is preliminary data.</text>
</comment>
<reference evidence="4" key="1">
    <citation type="journal article" date="2019" name="Int. J. Syst. Evol. Microbiol.">
        <title>The Global Catalogue of Microorganisms (GCM) 10K type strain sequencing project: providing services to taxonomists for standard genome sequencing and annotation.</title>
        <authorList>
            <consortium name="The Broad Institute Genomics Platform"/>
            <consortium name="The Broad Institute Genome Sequencing Center for Infectious Disease"/>
            <person name="Wu L."/>
            <person name="Ma J."/>
        </authorList>
    </citation>
    <scope>NUCLEOTIDE SEQUENCE [LARGE SCALE GENOMIC DNA]</scope>
    <source>
        <strain evidence="4">JCM 17137</strain>
    </source>
</reference>
<dbReference type="Pfam" id="PF08044">
    <property type="entry name" value="DUF1707"/>
    <property type="match status" value="1"/>
</dbReference>
<dbReference type="PANTHER" id="PTHR40763:SF4">
    <property type="entry name" value="DUF1707 DOMAIN-CONTAINING PROTEIN"/>
    <property type="match status" value="1"/>
</dbReference>
<dbReference type="PANTHER" id="PTHR40763">
    <property type="entry name" value="MEMBRANE PROTEIN-RELATED"/>
    <property type="match status" value="1"/>
</dbReference>